<feature type="domain" description="AtuA-like ferredoxin-fold" evidence="1">
    <location>
        <begin position="4"/>
        <end position="102"/>
    </location>
</feature>
<accession>A0A1N6D4D0</accession>
<keyword evidence="3" id="KW-1185">Reference proteome</keyword>
<gene>
    <name evidence="2" type="ORF">SAMN05444394_0189</name>
</gene>
<name>A0A1N6D4D0_9BACT</name>
<dbReference type="Pfam" id="PF23544">
    <property type="entry name" value="AtuA_ferredoxin"/>
    <property type="match status" value="1"/>
</dbReference>
<proteinExistence type="predicted"/>
<dbReference type="STRING" id="226505.SAMN05444394_0189"/>
<dbReference type="AlphaFoldDB" id="A0A1N6D4D0"/>
<evidence type="ECO:0000313" key="2">
    <source>
        <dbReference type="EMBL" id="SIN65678.1"/>
    </source>
</evidence>
<dbReference type="OrthoDB" id="21390at2"/>
<dbReference type="PANTHER" id="PTHR47472">
    <property type="entry name" value="PROPIONYL-COA CARBOXYLASE"/>
    <property type="match status" value="1"/>
</dbReference>
<dbReference type="PANTHER" id="PTHR47472:SF1">
    <property type="entry name" value="DUF1446-DOMAIN-CONTAINING PROTEIN"/>
    <property type="match status" value="1"/>
</dbReference>
<sequence length="104" mass="11662">MKTKLSKIAHGRAGDKGNTLLLSLIPYDPLNFEKLVNYVTIERVKSHLHHQLKGEIKRFVLPELKAIQFICQDSLGTGVTTSIAMDTHGKSLSYALLEMEIEIN</sequence>
<dbReference type="InterPro" id="IPR056362">
    <property type="entry name" value="AtuA-like_ferredoxin_dom"/>
</dbReference>
<dbReference type="EMBL" id="FSRC01000001">
    <property type="protein sequence ID" value="SIN65678.1"/>
    <property type="molecule type" value="Genomic_DNA"/>
</dbReference>
<dbReference type="Proteomes" id="UP000185221">
    <property type="component" value="Unassembled WGS sequence"/>
</dbReference>
<evidence type="ECO:0000313" key="3">
    <source>
        <dbReference type="Proteomes" id="UP000185221"/>
    </source>
</evidence>
<evidence type="ECO:0000259" key="1">
    <source>
        <dbReference type="Pfam" id="PF23544"/>
    </source>
</evidence>
<organism evidence="2 3">
    <name type="scientific">Algoriphagus halophilus</name>
    <dbReference type="NCBI Taxonomy" id="226505"/>
    <lineage>
        <taxon>Bacteria</taxon>
        <taxon>Pseudomonadati</taxon>
        <taxon>Bacteroidota</taxon>
        <taxon>Cytophagia</taxon>
        <taxon>Cytophagales</taxon>
        <taxon>Cyclobacteriaceae</taxon>
        <taxon>Algoriphagus</taxon>
    </lineage>
</organism>
<reference evidence="3" key="1">
    <citation type="submission" date="2016-11" db="EMBL/GenBank/DDBJ databases">
        <authorList>
            <person name="Varghese N."/>
            <person name="Submissions S."/>
        </authorList>
    </citation>
    <scope>NUCLEOTIDE SEQUENCE [LARGE SCALE GENOMIC DNA]</scope>
    <source>
        <strain evidence="3">DSM 15292</strain>
    </source>
</reference>
<dbReference type="RefSeq" id="WP_074222976.1">
    <property type="nucleotide sequence ID" value="NZ_FSRC01000001.1"/>
</dbReference>
<protein>
    <recommendedName>
        <fullName evidence="1">AtuA-like ferredoxin-fold domain-containing protein</fullName>
    </recommendedName>
</protein>